<accession>A0AB34IRS4</accession>
<dbReference type="EMBL" id="JBGBPQ010000019">
    <property type="protein sequence ID" value="KAL1505116.1"/>
    <property type="molecule type" value="Genomic_DNA"/>
</dbReference>
<protein>
    <submittedName>
        <fullName evidence="1">Uncharacterized protein</fullName>
    </submittedName>
</protein>
<reference evidence="1 2" key="1">
    <citation type="journal article" date="2024" name="Science">
        <title>Giant polyketide synthase enzymes in the biosynthesis of giant marine polyether toxins.</title>
        <authorList>
            <person name="Fallon T.R."/>
            <person name="Shende V.V."/>
            <person name="Wierzbicki I.H."/>
            <person name="Pendleton A.L."/>
            <person name="Watervoot N.F."/>
            <person name="Auber R.P."/>
            <person name="Gonzalez D.J."/>
            <person name="Wisecaver J.H."/>
            <person name="Moore B.S."/>
        </authorList>
    </citation>
    <scope>NUCLEOTIDE SEQUENCE [LARGE SCALE GENOMIC DNA]</scope>
    <source>
        <strain evidence="1 2">12B1</strain>
    </source>
</reference>
<name>A0AB34IRS4_PRYPA</name>
<dbReference type="AlphaFoldDB" id="A0AB34IRS4"/>
<evidence type="ECO:0000313" key="1">
    <source>
        <dbReference type="EMBL" id="KAL1505116.1"/>
    </source>
</evidence>
<sequence length="205" mass="21925">MPILTTAPVAKGTCNCGKCVVSERIPGGILKGHVACHCHACVKRAKKNIKSGESTDFGTLVPDWCCNVSLTGPTTSFISCGRLYCCNDGCCVPFGGGMINYQCAECEQTVCSYGIGLITGLAFPNAAIMNRALPRDEKTKPVWHQYYNSGIKPFGEDPSKKTAVPTYYDDIPSFLHIVFGVFGIGIPSNCANNCCCLPPPKNSLL</sequence>
<comment type="caution">
    <text evidence="1">The sequence shown here is derived from an EMBL/GenBank/DDBJ whole genome shotgun (WGS) entry which is preliminary data.</text>
</comment>
<organism evidence="1 2">
    <name type="scientific">Prymnesium parvum</name>
    <name type="common">Toxic golden alga</name>
    <dbReference type="NCBI Taxonomy" id="97485"/>
    <lineage>
        <taxon>Eukaryota</taxon>
        <taxon>Haptista</taxon>
        <taxon>Haptophyta</taxon>
        <taxon>Prymnesiophyceae</taxon>
        <taxon>Prymnesiales</taxon>
        <taxon>Prymnesiaceae</taxon>
        <taxon>Prymnesium</taxon>
    </lineage>
</organism>
<gene>
    <name evidence="1" type="ORF">AB1Y20_008875</name>
</gene>
<proteinExistence type="predicted"/>
<evidence type="ECO:0000313" key="2">
    <source>
        <dbReference type="Proteomes" id="UP001515480"/>
    </source>
</evidence>
<keyword evidence="2" id="KW-1185">Reference proteome</keyword>
<dbReference type="Proteomes" id="UP001515480">
    <property type="component" value="Unassembled WGS sequence"/>
</dbReference>